<reference evidence="1 2" key="1">
    <citation type="journal article" date="2019" name="Int. J. Syst. Evol. Microbiol.">
        <title>The Global Catalogue of Microorganisms (GCM) 10K type strain sequencing project: providing services to taxonomists for standard genome sequencing and annotation.</title>
        <authorList>
            <consortium name="The Broad Institute Genomics Platform"/>
            <consortium name="The Broad Institute Genome Sequencing Center for Infectious Disease"/>
            <person name="Wu L."/>
            <person name="Ma J."/>
        </authorList>
    </citation>
    <scope>NUCLEOTIDE SEQUENCE [LARGE SCALE GENOMIC DNA]</scope>
    <source>
        <strain evidence="1 2">JCM 13595</strain>
    </source>
</reference>
<dbReference type="Pfam" id="PF11452">
    <property type="entry name" value="DUF3000"/>
    <property type="match status" value="1"/>
</dbReference>
<comment type="caution">
    <text evidence="1">The sequence shown here is derived from an EMBL/GenBank/DDBJ whole genome shotgun (WGS) entry which is preliminary data.</text>
</comment>
<evidence type="ECO:0000313" key="2">
    <source>
        <dbReference type="Proteomes" id="UP001501461"/>
    </source>
</evidence>
<evidence type="ECO:0000313" key="1">
    <source>
        <dbReference type="EMBL" id="GAA2035546.1"/>
    </source>
</evidence>
<dbReference type="RefSeq" id="WP_343957152.1">
    <property type="nucleotide sequence ID" value="NZ_BAAAMN010000026.1"/>
</dbReference>
<dbReference type="EMBL" id="BAAAMN010000026">
    <property type="protein sequence ID" value="GAA2035546.1"/>
    <property type="molecule type" value="Genomic_DNA"/>
</dbReference>
<dbReference type="InterPro" id="IPR021555">
    <property type="entry name" value="DUF3000"/>
</dbReference>
<proteinExistence type="predicted"/>
<accession>A0ABN2UDX9</accession>
<dbReference type="Proteomes" id="UP001501461">
    <property type="component" value="Unassembled WGS sequence"/>
</dbReference>
<protein>
    <submittedName>
        <fullName evidence="1">DUF3000 domain-containing protein</fullName>
    </submittedName>
</protein>
<name>A0ABN2UDX9_9MICC</name>
<keyword evidence="2" id="KW-1185">Reference proteome</keyword>
<sequence>MNPQQSHAQALHAAPQTFRVALDQLRQAVTRDEVELTEVLAPAKLAPYAVAMAAEITDGQGEALAVGRFILLYDDEYSDVWDGNFRIVTYIRTSLEADLGDDPLVSEVAWTWMVEALDEADATYRQPGGTATRVLSKGFGMLDQRVETIDLELRASWTPAGDNLDRHLTAWSAMVCTFAGLPPISEGVVPLSPVQQRK</sequence>
<gene>
    <name evidence="1" type="ORF">GCM10009720_15080</name>
</gene>
<organism evidence="1 2">
    <name type="scientific">Yaniella flava</name>
    <dbReference type="NCBI Taxonomy" id="287930"/>
    <lineage>
        <taxon>Bacteria</taxon>
        <taxon>Bacillati</taxon>
        <taxon>Actinomycetota</taxon>
        <taxon>Actinomycetes</taxon>
        <taxon>Micrococcales</taxon>
        <taxon>Micrococcaceae</taxon>
        <taxon>Yaniella</taxon>
    </lineage>
</organism>